<dbReference type="GO" id="GO:0009254">
    <property type="term" value="P:peptidoglycan turnover"/>
    <property type="evidence" value="ECO:0007669"/>
    <property type="project" value="InterPro"/>
</dbReference>
<dbReference type="GO" id="GO:0006040">
    <property type="term" value="P:amino sugar metabolic process"/>
    <property type="evidence" value="ECO:0007669"/>
    <property type="project" value="InterPro"/>
</dbReference>
<name>A0A6V6YUJ5_9FLAO</name>
<dbReference type="Pfam" id="PF03702">
    <property type="entry name" value="AnmK"/>
    <property type="match status" value="1"/>
</dbReference>
<accession>A0A6V6YUJ5</accession>
<dbReference type="PANTHER" id="PTHR30605:SF0">
    <property type="entry name" value="ANHYDRO-N-ACETYLMURAMIC ACID KINASE"/>
    <property type="match status" value="1"/>
</dbReference>
<organism evidence="1 2">
    <name type="scientific">Flavobacterium chungangense</name>
    <dbReference type="NCBI Taxonomy" id="554283"/>
    <lineage>
        <taxon>Bacteria</taxon>
        <taxon>Pseudomonadati</taxon>
        <taxon>Bacteroidota</taxon>
        <taxon>Flavobacteriia</taxon>
        <taxon>Flavobacteriales</taxon>
        <taxon>Flavobacteriaceae</taxon>
        <taxon>Flavobacterium</taxon>
    </lineage>
</organism>
<keyword evidence="2" id="KW-1185">Reference proteome</keyword>
<dbReference type="Proteomes" id="UP000556700">
    <property type="component" value="Unassembled WGS sequence"/>
</dbReference>
<dbReference type="SUPFAM" id="SSF53067">
    <property type="entry name" value="Actin-like ATPase domain"/>
    <property type="match status" value="1"/>
</dbReference>
<dbReference type="RefSeq" id="WP_031453688.1">
    <property type="nucleotide sequence ID" value="NZ_CAIJDO010000088.1"/>
</dbReference>
<gene>
    <name evidence="1" type="ORF">FLACHUCJ7_00939</name>
</gene>
<dbReference type="InterPro" id="IPR043129">
    <property type="entry name" value="ATPase_NBD"/>
</dbReference>
<dbReference type="NCBIfam" id="NF007149">
    <property type="entry name" value="PRK09585.3-4"/>
    <property type="match status" value="1"/>
</dbReference>
<dbReference type="GO" id="GO:0005524">
    <property type="term" value="F:ATP binding"/>
    <property type="evidence" value="ECO:0007669"/>
    <property type="project" value="InterPro"/>
</dbReference>
<protein>
    <submittedName>
        <fullName evidence="1">Anhydro-N-acetylmuramic acid kinase</fullName>
    </submittedName>
</protein>
<keyword evidence="1" id="KW-0808">Transferase</keyword>
<dbReference type="GO" id="GO:0016773">
    <property type="term" value="F:phosphotransferase activity, alcohol group as acceptor"/>
    <property type="evidence" value="ECO:0007669"/>
    <property type="project" value="InterPro"/>
</dbReference>
<dbReference type="EMBL" id="CAIJDO010000088">
    <property type="protein sequence ID" value="CAD0002362.1"/>
    <property type="molecule type" value="Genomic_DNA"/>
</dbReference>
<proteinExistence type="predicted"/>
<keyword evidence="1" id="KW-0418">Kinase</keyword>
<sequence length="402" mass="43946">MNKNITALYNIAQKQTRKIIGLMSGTSLDGLDIALCEISGAGENTNVTILEFETIPYSEDIKTEIRKVFAKKTIDFQHLALLNEWIGLLHAGMVNNCLQKWNIPANGVDLIASHGQTVLHAPKFLHQQEKFPNATLQIGDGDHIAVKTGIITLSDFRQKHVAAGGEGAPLAVYGDYLLFSKKSENRIMLNMGGIANFTYLPASLNAEEVFVTDTGTANTLIDIFTKQFFPEKNYDKNAEIAQSGTVNQILLAELKNDTFFTKSFPKTIGQELFNKGFVDSALSKTNLENISAPDLLATLTRLSAETIAEAILFVVKNTGIPIEEFKVYMSGGGTNNPLLVKWLKELLRCEFQKSDDLGILSDAKEAVLFAVLANETVAGGDYNFGTNKGIPSVTMGKISFPD</sequence>
<reference evidence="1 2" key="1">
    <citation type="submission" date="2020-06" db="EMBL/GenBank/DDBJ databases">
        <authorList>
            <person name="Criscuolo A."/>
        </authorList>
    </citation>
    <scope>NUCLEOTIDE SEQUENCE [LARGE SCALE GENOMIC DNA]</scope>
    <source>
        <strain evidence="2">CIP 110025</strain>
    </source>
</reference>
<comment type="caution">
    <text evidence="1">The sequence shown here is derived from an EMBL/GenBank/DDBJ whole genome shotgun (WGS) entry which is preliminary data.</text>
</comment>
<dbReference type="Gene3D" id="3.30.420.40">
    <property type="match status" value="2"/>
</dbReference>
<dbReference type="PANTHER" id="PTHR30605">
    <property type="entry name" value="ANHYDRO-N-ACETYLMURAMIC ACID KINASE"/>
    <property type="match status" value="1"/>
</dbReference>
<dbReference type="InterPro" id="IPR005338">
    <property type="entry name" value="Anhydro_N_Ac-Mur_kinase"/>
</dbReference>
<dbReference type="AlphaFoldDB" id="A0A6V6YUJ5"/>
<dbReference type="GO" id="GO:0016301">
    <property type="term" value="F:kinase activity"/>
    <property type="evidence" value="ECO:0007669"/>
    <property type="project" value="UniProtKB-KW"/>
</dbReference>
<dbReference type="CDD" id="cd24050">
    <property type="entry name" value="ASKHA_NBD_ANMK"/>
    <property type="match status" value="1"/>
</dbReference>
<evidence type="ECO:0000313" key="1">
    <source>
        <dbReference type="EMBL" id="CAD0002362.1"/>
    </source>
</evidence>
<evidence type="ECO:0000313" key="2">
    <source>
        <dbReference type="Proteomes" id="UP000556700"/>
    </source>
</evidence>